<sequence length="346" mass="37399">MKKRLRAARWARAFTRGAMTLARMTSASAGRVLKQARRDAVTPRPGLGVGAGTWRQGLAIGMDGALRYRLYCPPDIKTGERLALMVMLHGCGQDAEGFAMCTGMNRIAAEKRFLVLYPEQDPLSNPQRCWNWFETRHGRAHAEAELILKAIDQVCTLNPVNPQQIAIAGLSAGASMAALLVTRHPSQFKALVMHSGVAPGTAHFTLTAFSAMRGRRPTLPLDATPNDMATDWPALMVIHGDADTTVSPTNAEAAAQNWAQAAAARSGQVHRRQRGQRYAMAVTDFKNRDRLVARLVLVAGLGHAWSGGAANQPFADGRGPDASRLAWTFAAQRFQRPGLPEAAGGF</sequence>
<protein>
    <submittedName>
        <fullName evidence="3">PHB depolymerase family esterase</fullName>
    </submittedName>
</protein>
<name>A0ABT5MCB4_9BURK</name>
<reference evidence="3 4" key="1">
    <citation type="submission" date="2023-02" db="EMBL/GenBank/DDBJ databases">
        <title>Bacterial whole genome sequence for Curvibacter sp. HBC28.</title>
        <authorList>
            <person name="Le V."/>
            <person name="Ko S.-R."/>
            <person name="Ahn C.-Y."/>
            <person name="Oh H.-M."/>
        </authorList>
    </citation>
    <scope>NUCLEOTIDE SEQUENCE [LARGE SCALE GENOMIC DNA]</scope>
    <source>
        <strain evidence="3 4">HBC28</strain>
    </source>
</reference>
<dbReference type="Gene3D" id="3.40.50.1820">
    <property type="entry name" value="alpha/beta hydrolase"/>
    <property type="match status" value="1"/>
</dbReference>
<dbReference type="InterPro" id="IPR029058">
    <property type="entry name" value="AB_hydrolase_fold"/>
</dbReference>
<dbReference type="PANTHER" id="PTHR43037:SF1">
    <property type="entry name" value="BLL1128 PROTEIN"/>
    <property type="match status" value="1"/>
</dbReference>
<proteinExistence type="predicted"/>
<keyword evidence="2" id="KW-0378">Hydrolase</keyword>
<evidence type="ECO:0000256" key="2">
    <source>
        <dbReference type="ARBA" id="ARBA00022801"/>
    </source>
</evidence>
<gene>
    <name evidence="3" type="ORF">PSQ39_05440</name>
</gene>
<keyword evidence="4" id="KW-1185">Reference proteome</keyword>
<evidence type="ECO:0000313" key="3">
    <source>
        <dbReference type="EMBL" id="MDD0814071.1"/>
    </source>
</evidence>
<dbReference type="Proteomes" id="UP001528672">
    <property type="component" value="Unassembled WGS sequence"/>
</dbReference>
<keyword evidence="1" id="KW-0732">Signal</keyword>
<dbReference type="Pfam" id="PF10503">
    <property type="entry name" value="Esterase_PHB"/>
    <property type="match status" value="1"/>
</dbReference>
<dbReference type="InterPro" id="IPR010126">
    <property type="entry name" value="Esterase_phb"/>
</dbReference>
<dbReference type="PANTHER" id="PTHR43037">
    <property type="entry name" value="UNNAMED PRODUCT-RELATED"/>
    <property type="match status" value="1"/>
</dbReference>
<evidence type="ECO:0000313" key="4">
    <source>
        <dbReference type="Proteomes" id="UP001528672"/>
    </source>
</evidence>
<organism evidence="3 4">
    <name type="scientific">Curvibacter microcysteis</name>
    <dbReference type="NCBI Taxonomy" id="3026419"/>
    <lineage>
        <taxon>Bacteria</taxon>
        <taxon>Pseudomonadati</taxon>
        <taxon>Pseudomonadota</taxon>
        <taxon>Betaproteobacteria</taxon>
        <taxon>Burkholderiales</taxon>
        <taxon>Comamonadaceae</taxon>
        <taxon>Curvibacter</taxon>
    </lineage>
</organism>
<evidence type="ECO:0000256" key="1">
    <source>
        <dbReference type="ARBA" id="ARBA00022729"/>
    </source>
</evidence>
<dbReference type="EMBL" id="JAQSIO010000002">
    <property type="protein sequence ID" value="MDD0814071.1"/>
    <property type="molecule type" value="Genomic_DNA"/>
</dbReference>
<dbReference type="InterPro" id="IPR050955">
    <property type="entry name" value="Plant_Biomass_Hydrol_Est"/>
</dbReference>
<dbReference type="SUPFAM" id="SSF53474">
    <property type="entry name" value="alpha/beta-Hydrolases"/>
    <property type="match status" value="1"/>
</dbReference>
<dbReference type="NCBIfam" id="TIGR01840">
    <property type="entry name" value="esterase_phb"/>
    <property type="match status" value="1"/>
</dbReference>
<dbReference type="RefSeq" id="WP_273925706.1">
    <property type="nucleotide sequence ID" value="NZ_JAQSIO010000002.1"/>
</dbReference>
<comment type="caution">
    <text evidence="3">The sequence shown here is derived from an EMBL/GenBank/DDBJ whole genome shotgun (WGS) entry which is preliminary data.</text>
</comment>
<accession>A0ABT5MCB4</accession>